<dbReference type="Proteomes" id="UP001223390">
    <property type="component" value="Unassembled WGS sequence"/>
</dbReference>
<dbReference type="Pfam" id="PF08659">
    <property type="entry name" value="KR"/>
    <property type="match status" value="1"/>
</dbReference>
<evidence type="ECO:0000256" key="1">
    <source>
        <dbReference type="ARBA" id="ARBA00022450"/>
    </source>
</evidence>
<dbReference type="InterPro" id="IPR036736">
    <property type="entry name" value="ACP-like_sf"/>
</dbReference>
<dbReference type="PANTHER" id="PTHR43775">
    <property type="entry name" value="FATTY ACID SYNTHASE"/>
    <property type="match status" value="1"/>
</dbReference>
<reference evidence="4 5" key="1">
    <citation type="submission" date="2023-05" db="EMBL/GenBank/DDBJ databases">
        <title>Sequencing and Assembly of Streptomyces sp. NP73.</title>
        <authorList>
            <person name="Konwar A.N."/>
            <person name="Saikia K."/>
            <person name="Thakur D."/>
        </authorList>
    </citation>
    <scope>NUCLEOTIDE SEQUENCE [LARGE SCALE GENOMIC DNA]</scope>
    <source>
        <strain evidence="4 5">NP73</strain>
    </source>
</reference>
<dbReference type="Gene3D" id="1.10.1200.10">
    <property type="entry name" value="ACP-like"/>
    <property type="match status" value="1"/>
</dbReference>
<organism evidence="4 5">
    <name type="scientific">Streptomyces katrae</name>
    <dbReference type="NCBI Taxonomy" id="68223"/>
    <lineage>
        <taxon>Bacteria</taxon>
        <taxon>Bacillati</taxon>
        <taxon>Actinomycetota</taxon>
        <taxon>Actinomycetes</taxon>
        <taxon>Kitasatosporales</taxon>
        <taxon>Streptomycetaceae</taxon>
        <taxon>Streptomyces</taxon>
    </lineage>
</organism>
<dbReference type="SMART" id="SM00822">
    <property type="entry name" value="PKS_KR"/>
    <property type="match status" value="1"/>
</dbReference>
<comment type="caution">
    <text evidence="4">The sequence shown here is derived from an EMBL/GenBank/DDBJ whole genome shotgun (WGS) entry which is preliminary data.</text>
</comment>
<sequence length="617" mass="63824">VGAGPGVDGVRVVLAEDIDLPRLAVDGPVVTVRRATGTGTGTGTGPVREAPARYAAALDDRDALRRLLAMVAADHGPIGTVILTLPPEPDGDPHDRLTRATAEFAALAGALADGAADGAGLLVLTSGSVHARDGDTVDLGTCALPALVRTAADEDPGRPVRLADLPATDPGAWPAAVRAELADRDRRGVVAVRGGTRLRPLLAPVTAGPAADRQAQGLPSTGGRYLVTGGLGGIAHDVAGYLAAAHGARLLLVGRSPADGERADRLAGLRALGDVEYRQLDVADATALTEAVTAAEARWGGGLDGVLHLAGADPTAQWEHLERHTVARETPEGFAAHYRAKVAGTLAVADVLETRPDAHLVLFGSVNGEFGGHSFGAYSAANAFLAGFADHWHHERHRPVHCLSWSMWTGTGMNRGRSAAAAVSRGFRVIDPADGLQLFLDAVATPHHRLAVGPDPSNPAVMEELDPDRLRAGEAVVAYTADGVAPETVRAAAAAGLRRCPVPVRLVEVTAVPKGADGTVDTAALLRDTAPGRTSRPFTAPVGEREEKLAALWAQALGGSRVGRDSSFFDLGGNSIRATRLLALVEDVFGVRVGTQELYEHPTLAAMAEEIGRRPAA</sequence>
<feature type="domain" description="Carrier" evidence="3">
    <location>
        <begin position="540"/>
        <end position="615"/>
    </location>
</feature>
<dbReference type="InterPro" id="IPR020806">
    <property type="entry name" value="PKS_PP-bd"/>
</dbReference>
<proteinExistence type="predicted"/>
<dbReference type="RefSeq" id="WP_285346842.1">
    <property type="nucleotide sequence ID" value="NZ_JASITI010000125.1"/>
</dbReference>
<dbReference type="PROSITE" id="PS00012">
    <property type="entry name" value="PHOSPHOPANTETHEINE"/>
    <property type="match status" value="1"/>
</dbReference>
<gene>
    <name evidence="4" type="ORF">QEZ40_001049</name>
</gene>
<dbReference type="SUPFAM" id="SSF51735">
    <property type="entry name" value="NAD(P)-binding Rossmann-fold domains"/>
    <property type="match status" value="2"/>
</dbReference>
<keyword evidence="2" id="KW-0597">Phosphoprotein</keyword>
<evidence type="ECO:0000259" key="3">
    <source>
        <dbReference type="PROSITE" id="PS50075"/>
    </source>
</evidence>
<dbReference type="PANTHER" id="PTHR43775:SF37">
    <property type="entry name" value="SI:DKEY-61P9.11"/>
    <property type="match status" value="1"/>
</dbReference>
<keyword evidence="5" id="KW-1185">Reference proteome</keyword>
<dbReference type="InterPro" id="IPR050091">
    <property type="entry name" value="PKS_NRPS_Biosynth_Enz"/>
</dbReference>
<dbReference type="CDD" id="cd08953">
    <property type="entry name" value="KR_2_SDR_x"/>
    <property type="match status" value="1"/>
</dbReference>
<dbReference type="Pfam" id="PF00550">
    <property type="entry name" value="PP-binding"/>
    <property type="match status" value="1"/>
</dbReference>
<dbReference type="InterPro" id="IPR057326">
    <property type="entry name" value="KR_dom"/>
</dbReference>
<accession>A0ABT7H6C4</accession>
<dbReference type="EMBL" id="JASITI010000125">
    <property type="protein sequence ID" value="MDK9501461.1"/>
    <property type="molecule type" value="Genomic_DNA"/>
</dbReference>
<dbReference type="InterPro" id="IPR013968">
    <property type="entry name" value="PKS_KR"/>
</dbReference>
<dbReference type="SUPFAM" id="SSF47336">
    <property type="entry name" value="ACP-like"/>
    <property type="match status" value="1"/>
</dbReference>
<evidence type="ECO:0000313" key="5">
    <source>
        <dbReference type="Proteomes" id="UP001223390"/>
    </source>
</evidence>
<name>A0ABT7H6C4_9ACTN</name>
<evidence type="ECO:0000256" key="2">
    <source>
        <dbReference type="ARBA" id="ARBA00022553"/>
    </source>
</evidence>
<keyword evidence="1" id="KW-0596">Phosphopantetheine</keyword>
<protein>
    <submittedName>
        <fullName evidence="4">SDR family NAD(P)-dependent oxidoreductase</fullName>
    </submittedName>
</protein>
<dbReference type="InterPro" id="IPR009081">
    <property type="entry name" value="PP-bd_ACP"/>
</dbReference>
<feature type="non-terminal residue" evidence="4">
    <location>
        <position position="1"/>
    </location>
</feature>
<dbReference type="InterPro" id="IPR036291">
    <property type="entry name" value="NAD(P)-bd_dom_sf"/>
</dbReference>
<dbReference type="PROSITE" id="PS50075">
    <property type="entry name" value="CARRIER"/>
    <property type="match status" value="1"/>
</dbReference>
<dbReference type="Gene3D" id="3.40.50.720">
    <property type="entry name" value="NAD(P)-binding Rossmann-like Domain"/>
    <property type="match status" value="1"/>
</dbReference>
<evidence type="ECO:0000313" key="4">
    <source>
        <dbReference type="EMBL" id="MDK9501461.1"/>
    </source>
</evidence>
<dbReference type="InterPro" id="IPR006162">
    <property type="entry name" value="Ppantetheine_attach_site"/>
</dbReference>
<dbReference type="SMART" id="SM00823">
    <property type="entry name" value="PKS_PP"/>
    <property type="match status" value="1"/>
</dbReference>